<reference evidence="1" key="1">
    <citation type="journal article" date="2014" name="Int. J. Syst. Evol. Microbiol.">
        <title>Complete genome sequence of Corynebacterium casei LMG S-19264T (=DSM 44701T), isolated from a smear-ripened cheese.</title>
        <authorList>
            <consortium name="US DOE Joint Genome Institute (JGI-PGF)"/>
            <person name="Walter F."/>
            <person name="Albersmeier A."/>
            <person name="Kalinowski J."/>
            <person name="Ruckert C."/>
        </authorList>
    </citation>
    <scope>NUCLEOTIDE SEQUENCE</scope>
    <source>
        <strain evidence="1">CGMCC 1.12153</strain>
    </source>
</reference>
<evidence type="ECO:0000313" key="1">
    <source>
        <dbReference type="EMBL" id="GGF21964.1"/>
    </source>
</evidence>
<accession>A0A917EYB2</accession>
<dbReference type="Gene3D" id="3.30.360.40">
    <property type="entry name" value="YwmB-like"/>
    <property type="match status" value="1"/>
</dbReference>
<proteinExistence type="predicted"/>
<gene>
    <name evidence="1" type="ORF">GCM10010954_20980</name>
</gene>
<protein>
    <recommendedName>
        <fullName evidence="3">TATA-box binding</fullName>
    </recommendedName>
</protein>
<dbReference type="SUPFAM" id="SSF143842">
    <property type="entry name" value="YwmB-like"/>
    <property type="match status" value="1"/>
</dbReference>
<reference evidence="1" key="2">
    <citation type="submission" date="2020-09" db="EMBL/GenBank/DDBJ databases">
        <authorList>
            <person name="Sun Q."/>
            <person name="Zhou Y."/>
        </authorList>
    </citation>
    <scope>NUCLEOTIDE SEQUENCE</scope>
    <source>
        <strain evidence="1">CGMCC 1.12153</strain>
    </source>
</reference>
<sequence length="239" mass="27077">MKLLILSLVAMIAIGSGVYPQGTAEGWSNVSPLIELTAFAEDEQLDVKELNITLKEELDRTQLERTQQRIADYLDVPQMSQENNPEATKYEYHDGQKNATIVESFTVLVPKKENNSIEVVYTVTSEGTTPLAPQIMEHFTDRVKHQMFSENVTNYSFIKSEYSGIMDEVLFYQKFKRAFNIATIEESTEESWSSRSGYTSRWGQAIDLPNGSMNVQFATRNLGNRTTVTFGTPILTAEY</sequence>
<dbReference type="Proteomes" id="UP000660110">
    <property type="component" value="Unassembled WGS sequence"/>
</dbReference>
<dbReference type="AlphaFoldDB" id="A0A917EYB2"/>
<organism evidence="1 2">
    <name type="scientific">Halobacillus andaensis</name>
    <dbReference type="NCBI Taxonomy" id="1176239"/>
    <lineage>
        <taxon>Bacteria</taxon>
        <taxon>Bacillati</taxon>
        <taxon>Bacillota</taxon>
        <taxon>Bacilli</taxon>
        <taxon>Bacillales</taxon>
        <taxon>Bacillaceae</taxon>
        <taxon>Halobacillus</taxon>
    </lineage>
</organism>
<dbReference type="Gene3D" id="3.30.2030.10">
    <property type="entry name" value="YwmB-like"/>
    <property type="match status" value="1"/>
</dbReference>
<dbReference type="Pfam" id="PF08680">
    <property type="entry name" value="DUF1779"/>
    <property type="match status" value="1"/>
</dbReference>
<dbReference type="EMBL" id="BMEL01000002">
    <property type="protein sequence ID" value="GGF21964.1"/>
    <property type="molecule type" value="Genomic_DNA"/>
</dbReference>
<keyword evidence="2" id="KW-1185">Reference proteome</keyword>
<evidence type="ECO:0008006" key="3">
    <source>
        <dbReference type="Google" id="ProtNLM"/>
    </source>
</evidence>
<name>A0A917EYB2_HALAA</name>
<dbReference type="RefSeq" id="WP_188377432.1">
    <property type="nucleotide sequence ID" value="NZ_BMEL01000002.1"/>
</dbReference>
<comment type="caution">
    <text evidence="1">The sequence shown here is derived from an EMBL/GenBank/DDBJ whole genome shotgun (WGS) entry which is preliminary data.</text>
</comment>
<evidence type="ECO:0000313" key="2">
    <source>
        <dbReference type="Proteomes" id="UP000660110"/>
    </source>
</evidence>
<dbReference type="InterPro" id="IPR036209">
    <property type="entry name" value="YwmB-like_sf"/>
</dbReference>
<dbReference type="InterPro" id="IPR014794">
    <property type="entry name" value="DUF1779"/>
</dbReference>